<dbReference type="EMBL" id="GL636512">
    <property type="protein sequence ID" value="EFW13655.1"/>
    <property type="molecule type" value="Genomic_DNA"/>
</dbReference>
<evidence type="ECO:0000313" key="2">
    <source>
        <dbReference type="EMBL" id="EFW13655.1"/>
    </source>
</evidence>
<reference evidence="3" key="1">
    <citation type="journal article" date="2010" name="Genome Res.">
        <title>Population genomic sequencing of Coccidioides fungi reveals recent hybridization and transposon control.</title>
        <authorList>
            <person name="Neafsey D.E."/>
            <person name="Barker B.M."/>
            <person name="Sharpton T.J."/>
            <person name="Stajich J.E."/>
            <person name="Park D.J."/>
            <person name="Whiston E."/>
            <person name="Hung C.-Y."/>
            <person name="McMahan C."/>
            <person name="White J."/>
            <person name="Sykes S."/>
            <person name="Heiman D."/>
            <person name="Young S."/>
            <person name="Zeng Q."/>
            <person name="Abouelleil A."/>
            <person name="Aftuck L."/>
            <person name="Bessette D."/>
            <person name="Brown A."/>
            <person name="FitzGerald M."/>
            <person name="Lui A."/>
            <person name="Macdonald J.P."/>
            <person name="Priest M."/>
            <person name="Orbach M.J."/>
            <person name="Galgiani J.N."/>
            <person name="Kirkland T.N."/>
            <person name="Cole G.T."/>
            <person name="Birren B.W."/>
            <person name="Henn M.R."/>
            <person name="Taylor J.W."/>
            <person name="Rounsley S.D."/>
        </authorList>
    </citation>
    <scope>NUCLEOTIDE SEQUENCE [LARGE SCALE GENOMIC DNA]</scope>
    <source>
        <strain evidence="3">RMSCC 757 / Silveira</strain>
    </source>
</reference>
<dbReference type="STRING" id="443226.E9DIQ1"/>
<feature type="compositionally biased region" description="Basic and acidic residues" evidence="1">
    <location>
        <begin position="48"/>
        <end position="59"/>
    </location>
</feature>
<dbReference type="HOGENOM" id="CLU_2108805_0_0_1"/>
<feature type="region of interest" description="Disordered" evidence="1">
    <location>
        <begin position="48"/>
        <end position="68"/>
    </location>
</feature>
<accession>E9DIQ1</accession>
<evidence type="ECO:0000256" key="1">
    <source>
        <dbReference type="SAM" id="MobiDB-lite"/>
    </source>
</evidence>
<sequence length="115" mass="12635">MVTSLTGIGVFGSPLRRLLAEKIFARTMAIAGHVSCFDIDYRNIHSRDKSEENRIDKAPSVEGSGPRAPGEISVRVIKDHPDIADLLYEKYLCALVAYLRNACVAEKGSYGVPRV</sequence>
<dbReference type="AlphaFoldDB" id="E9DIQ1"/>
<reference evidence="3" key="2">
    <citation type="submission" date="2010-03" db="EMBL/GenBank/DDBJ databases">
        <title>The genome sequence of Coccidioides posadasii strain Silveira.</title>
        <authorList>
            <consortium name="The Broad Institute Genome Sequencing Center for Infectious Disease"/>
            <person name="Neafsey D."/>
            <person name="Orbach M."/>
            <person name="Henn M.R."/>
            <person name="Cole G.T."/>
            <person name="Galgiani J."/>
            <person name="Gardner M.J."/>
            <person name="Kirkland T.N."/>
            <person name="Taylor J.W."/>
            <person name="Young S.K."/>
            <person name="Zeng Q."/>
            <person name="Koehrsen M."/>
            <person name="Alvarado L."/>
            <person name="Berlin A."/>
            <person name="Borenstein D."/>
            <person name="Chapman S.B."/>
            <person name="Chen Z."/>
            <person name="Engels R."/>
            <person name="Freedman E."/>
            <person name="Gellesch M."/>
            <person name="Goldberg J."/>
            <person name="Griggs A."/>
            <person name="Gujja S."/>
            <person name="Heilman E."/>
            <person name="Heiman D."/>
            <person name="Howarth C."/>
            <person name="Jen D."/>
            <person name="Larson L."/>
            <person name="Mehta T."/>
            <person name="Neiman D."/>
            <person name="Park D."/>
            <person name="Pearson M."/>
            <person name="Richards J."/>
            <person name="Roberts A."/>
            <person name="Saif S."/>
            <person name="Shea T."/>
            <person name="Shenoy N."/>
            <person name="Sisk P."/>
            <person name="Stolte C."/>
            <person name="Sykes S."/>
            <person name="Walk T."/>
            <person name="White J."/>
            <person name="Yandava C."/>
            <person name="Haas B."/>
            <person name="Nusbaum C."/>
            <person name="Birren B."/>
        </authorList>
    </citation>
    <scope>NUCLEOTIDE SEQUENCE [LARGE SCALE GENOMIC DNA]</scope>
    <source>
        <strain evidence="3">RMSCC 757 / Silveira</strain>
    </source>
</reference>
<organism evidence="3">
    <name type="scientific">Coccidioides posadasii (strain RMSCC 757 / Silveira)</name>
    <name type="common">Valley fever fungus</name>
    <dbReference type="NCBI Taxonomy" id="443226"/>
    <lineage>
        <taxon>Eukaryota</taxon>
        <taxon>Fungi</taxon>
        <taxon>Dikarya</taxon>
        <taxon>Ascomycota</taxon>
        <taxon>Pezizomycotina</taxon>
        <taxon>Eurotiomycetes</taxon>
        <taxon>Eurotiomycetidae</taxon>
        <taxon>Onygenales</taxon>
        <taxon>Onygenaceae</taxon>
        <taxon>Coccidioides</taxon>
    </lineage>
</organism>
<proteinExistence type="predicted"/>
<keyword evidence="3" id="KW-1185">Reference proteome</keyword>
<protein>
    <submittedName>
        <fullName evidence="2">Uncharacterized protein</fullName>
    </submittedName>
</protein>
<gene>
    <name evidence="2" type="ORF">CPSG_09694</name>
</gene>
<name>E9DIQ1_COCPS</name>
<dbReference type="VEuPathDB" id="FungiDB:CPSG_09694"/>
<dbReference type="Proteomes" id="UP000002497">
    <property type="component" value="Unassembled WGS sequence"/>
</dbReference>
<evidence type="ECO:0000313" key="3">
    <source>
        <dbReference type="Proteomes" id="UP000002497"/>
    </source>
</evidence>